<keyword evidence="3 5" id="KW-0238">DNA-binding</keyword>
<dbReference type="InterPro" id="IPR011010">
    <property type="entry name" value="DNA_brk_join_enz"/>
</dbReference>
<dbReference type="Gene3D" id="1.10.150.130">
    <property type="match status" value="1"/>
</dbReference>
<feature type="domain" description="Tyr recombinase" evidence="6">
    <location>
        <begin position="212"/>
        <end position="385"/>
    </location>
</feature>
<dbReference type="SUPFAM" id="SSF56349">
    <property type="entry name" value="DNA breaking-rejoining enzymes"/>
    <property type="match status" value="1"/>
</dbReference>
<dbReference type="InterPro" id="IPR010998">
    <property type="entry name" value="Integrase_recombinase_N"/>
</dbReference>
<evidence type="ECO:0000259" key="6">
    <source>
        <dbReference type="PROSITE" id="PS51898"/>
    </source>
</evidence>
<comment type="caution">
    <text evidence="8">The sequence shown here is derived from an EMBL/GenBank/DDBJ whole genome shotgun (WGS) entry which is preliminary data.</text>
</comment>
<dbReference type="Pfam" id="PF00589">
    <property type="entry name" value="Phage_integrase"/>
    <property type="match status" value="1"/>
</dbReference>
<evidence type="ECO:0000256" key="5">
    <source>
        <dbReference type="PROSITE-ProRule" id="PRU01248"/>
    </source>
</evidence>
<evidence type="ECO:0000256" key="3">
    <source>
        <dbReference type="ARBA" id="ARBA00023125"/>
    </source>
</evidence>
<dbReference type="Gene3D" id="3.30.160.390">
    <property type="entry name" value="Integrase, DNA-binding domain"/>
    <property type="match status" value="1"/>
</dbReference>
<dbReference type="RefSeq" id="WP_353304208.1">
    <property type="nucleotide sequence ID" value="NZ_BAABWN010000014.1"/>
</dbReference>
<dbReference type="InterPro" id="IPR013762">
    <property type="entry name" value="Integrase-like_cat_sf"/>
</dbReference>
<dbReference type="InterPro" id="IPR002104">
    <property type="entry name" value="Integrase_catalytic"/>
</dbReference>
<dbReference type="Proteomes" id="UP001465153">
    <property type="component" value="Unassembled WGS sequence"/>
</dbReference>
<dbReference type="Pfam" id="PF13356">
    <property type="entry name" value="Arm-DNA-bind_3"/>
    <property type="match status" value="1"/>
</dbReference>
<dbReference type="PANTHER" id="PTHR30629">
    <property type="entry name" value="PROPHAGE INTEGRASE"/>
    <property type="match status" value="1"/>
</dbReference>
<dbReference type="InterPro" id="IPR025166">
    <property type="entry name" value="Integrase_DNA_bind_dom"/>
</dbReference>
<comment type="similarity">
    <text evidence="1">Belongs to the 'phage' integrase family.</text>
</comment>
<evidence type="ECO:0000313" key="9">
    <source>
        <dbReference type="Proteomes" id="UP001465153"/>
    </source>
</evidence>
<dbReference type="InterPro" id="IPR044068">
    <property type="entry name" value="CB"/>
</dbReference>
<dbReference type="PROSITE" id="PS51900">
    <property type="entry name" value="CB"/>
    <property type="match status" value="1"/>
</dbReference>
<dbReference type="InterPro" id="IPR050808">
    <property type="entry name" value="Phage_Integrase"/>
</dbReference>
<evidence type="ECO:0000256" key="2">
    <source>
        <dbReference type="ARBA" id="ARBA00022908"/>
    </source>
</evidence>
<keyword evidence="4" id="KW-0233">DNA recombination</keyword>
<keyword evidence="2" id="KW-0229">DNA integration</keyword>
<keyword evidence="9" id="KW-1185">Reference proteome</keyword>
<sequence>MARLTKSYIDGIPLPEPSETGKATQTFYRDDVLSGFGLRVGSGGTKSFFVERRVNGRVKRISIGKFGHITPQQARIKAQEMLGEIAMGDDPSIKRKAIYEKSITLQQAFDDYVKTRNNLKTGTLQNYTKCLEGCLSDWLNKRLIDISKEMVEQRHRKIGRSAPARANNTMRVLRAVFNHAISKYEDSQGNPLFHVNPVLRLSQGRSWYTVERRQTVIAAHELKKFYEATEQLSVDVSRDFIQFLLFTGLRKMEAATITWQQVDFNAKTMTFPETKNGKTHVLPLTDFLEELLRHRKEQSKGSEWVFPSPVDNSHLREPRSAVRFISEYMGRPFTLHDLRRTFITIAESLDIPAYALKQLINHHNPNDVTAGYIVAGVERIRVPMNEVSAFILSKTEGFSK</sequence>
<dbReference type="EMBL" id="BAABWN010000014">
    <property type="protein sequence ID" value="GAA6169755.1"/>
    <property type="molecule type" value="Genomic_DNA"/>
</dbReference>
<reference evidence="8 9" key="1">
    <citation type="submission" date="2024-04" db="EMBL/GenBank/DDBJ databases">
        <title>Draft genome sequence of Sessilibacter corallicola NBRC 116591.</title>
        <authorList>
            <person name="Miyakawa T."/>
            <person name="Kusuya Y."/>
            <person name="Miura T."/>
        </authorList>
    </citation>
    <scope>NUCLEOTIDE SEQUENCE [LARGE SCALE GENOMIC DNA]</scope>
    <source>
        <strain evidence="8 9">KU-00831-HH</strain>
    </source>
</reference>
<name>A0ABQ0ADM2_9GAMM</name>
<dbReference type="PROSITE" id="PS51898">
    <property type="entry name" value="TYR_RECOMBINASE"/>
    <property type="match status" value="1"/>
</dbReference>
<proteinExistence type="inferred from homology"/>
<accession>A0ABQ0ADM2</accession>
<organism evidence="8 9">
    <name type="scientific">Sessilibacter corallicola</name>
    <dbReference type="NCBI Taxonomy" id="2904075"/>
    <lineage>
        <taxon>Bacteria</taxon>
        <taxon>Pseudomonadati</taxon>
        <taxon>Pseudomonadota</taxon>
        <taxon>Gammaproteobacteria</taxon>
        <taxon>Cellvibrionales</taxon>
        <taxon>Cellvibrionaceae</taxon>
        <taxon>Sessilibacter</taxon>
    </lineage>
</organism>
<evidence type="ECO:0000256" key="1">
    <source>
        <dbReference type="ARBA" id="ARBA00008857"/>
    </source>
</evidence>
<dbReference type="Gene3D" id="1.10.443.10">
    <property type="entry name" value="Intergrase catalytic core"/>
    <property type="match status" value="1"/>
</dbReference>
<feature type="domain" description="Core-binding (CB)" evidence="7">
    <location>
        <begin position="100"/>
        <end position="181"/>
    </location>
</feature>
<dbReference type="InterPro" id="IPR038488">
    <property type="entry name" value="Integrase_DNA-bd_sf"/>
</dbReference>
<gene>
    <name evidence="8" type="ORF">NBRC116591_35660</name>
</gene>
<evidence type="ECO:0000313" key="8">
    <source>
        <dbReference type="EMBL" id="GAA6169755.1"/>
    </source>
</evidence>
<evidence type="ECO:0000256" key="4">
    <source>
        <dbReference type="ARBA" id="ARBA00023172"/>
    </source>
</evidence>
<dbReference type="PANTHER" id="PTHR30629:SF2">
    <property type="entry name" value="PROPHAGE INTEGRASE INTS-RELATED"/>
    <property type="match status" value="1"/>
</dbReference>
<evidence type="ECO:0000259" key="7">
    <source>
        <dbReference type="PROSITE" id="PS51900"/>
    </source>
</evidence>
<dbReference type="CDD" id="cd00801">
    <property type="entry name" value="INT_P4_C"/>
    <property type="match status" value="1"/>
</dbReference>
<protein>
    <submittedName>
        <fullName evidence="8">Tyrosine-type recombinase/integrase</fullName>
    </submittedName>
</protein>